<dbReference type="EMBL" id="LZKJ01000107">
    <property type="protein sequence ID" value="OBI46448.1"/>
    <property type="molecule type" value="Genomic_DNA"/>
</dbReference>
<evidence type="ECO:0000313" key="2">
    <source>
        <dbReference type="Proteomes" id="UP000093592"/>
    </source>
</evidence>
<sequence length="80" mass="9214">MSLITSFEYRGDRNARFQAEHKCGWFYDEKPTGGRILQLETYAKDGSTSQIMQFDRRAVGELLTIIARAFLDPATDPWKP</sequence>
<accession>A0A1A2Z9W6</accession>
<name>A0A1A2Z9W6_9MYCO</name>
<evidence type="ECO:0000313" key="1">
    <source>
        <dbReference type="EMBL" id="OBI46448.1"/>
    </source>
</evidence>
<reference evidence="2" key="1">
    <citation type="submission" date="2016-06" db="EMBL/GenBank/DDBJ databases">
        <authorList>
            <person name="Sutton G."/>
            <person name="Brinkac L."/>
            <person name="Sanka R."/>
            <person name="Adams M."/>
            <person name="Lau E."/>
            <person name="Sam S."/>
            <person name="Sreng N."/>
            <person name="Him V."/>
            <person name="Kerleguer A."/>
            <person name="Cheng S."/>
        </authorList>
    </citation>
    <scope>NUCLEOTIDE SEQUENCE [LARGE SCALE GENOMIC DNA]</scope>
    <source>
        <strain evidence="2">E861</strain>
    </source>
</reference>
<dbReference type="Proteomes" id="UP000093592">
    <property type="component" value="Unassembled WGS sequence"/>
</dbReference>
<proteinExistence type="predicted"/>
<comment type="caution">
    <text evidence="1">The sequence shown here is derived from an EMBL/GenBank/DDBJ whole genome shotgun (WGS) entry which is preliminary data.</text>
</comment>
<protein>
    <submittedName>
        <fullName evidence="1">Uncharacterized protein</fullName>
    </submittedName>
</protein>
<organism evidence="1 2">
    <name type="scientific">Mycobacterium kyorinense</name>
    <dbReference type="NCBI Taxonomy" id="487514"/>
    <lineage>
        <taxon>Bacteria</taxon>
        <taxon>Bacillati</taxon>
        <taxon>Actinomycetota</taxon>
        <taxon>Actinomycetes</taxon>
        <taxon>Mycobacteriales</taxon>
        <taxon>Mycobacteriaceae</taxon>
        <taxon>Mycobacterium</taxon>
    </lineage>
</organism>
<dbReference type="AlphaFoldDB" id="A0A1A2Z9W6"/>
<gene>
    <name evidence="1" type="ORF">A5707_21240</name>
</gene>